<accession>A0A916N760</accession>
<organism evidence="2 3">
    <name type="scientific">Cupriavidus yeoncheonensis</name>
    <dbReference type="NCBI Taxonomy" id="1462994"/>
    <lineage>
        <taxon>Bacteria</taxon>
        <taxon>Pseudomonadati</taxon>
        <taxon>Pseudomonadota</taxon>
        <taxon>Betaproteobacteria</taxon>
        <taxon>Burkholderiales</taxon>
        <taxon>Burkholderiaceae</taxon>
        <taxon>Cupriavidus</taxon>
    </lineage>
</organism>
<dbReference type="Pfam" id="PF03401">
    <property type="entry name" value="TctC"/>
    <property type="match status" value="1"/>
</dbReference>
<dbReference type="EMBL" id="CAJPUY010000038">
    <property type="protein sequence ID" value="CAG2157798.1"/>
    <property type="molecule type" value="Genomic_DNA"/>
</dbReference>
<dbReference type="Gene3D" id="3.40.190.150">
    <property type="entry name" value="Bordetella uptake gene, domain 1"/>
    <property type="match status" value="1"/>
</dbReference>
<dbReference type="PROSITE" id="PS51257">
    <property type="entry name" value="PROKAR_LIPOPROTEIN"/>
    <property type="match status" value="1"/>
</dbReference>
<dbReference type="Proteomes" id="UP000672934">
    <property type="component" value="Unassembled WGS sequence"/>
</dbReference>
<dbReference type="InterPro" id="IPR042100">
    <property type="entry name" value="Bug_dom1"/>
</dbReference>
<proteinExistence type="inferred from homology"/>
<evidence type="ECO:0000256" key="1">
    <source>
        <dbReference type="ARBA" id="ARBA00006987"/>
    </source>
</evidence>
<dbReference type="PANTHER" id="PTHR42928:SF5">
    <property type="entry name" value="BLR1237 PROTEIN"/>
    <property type="match status" value="1"/>
</dbReference>
<evidence type="ECO:0008006" key="4">
    <source>
        <dbReference type="Google" id="ProtNLM"/>
    </source>
</evidence>
<gene>
    <name evidence="2" type="ORF">LMG31506_06124</name>
</gene>
<dbReference type="AlphaFoldDB" id="A0A916N760"/>
<dbReference type="PIRSF" id="PIRSF017082">
    <property type="entry name" value="YflP"/>
    <property type="match status" value="1"/>
</dbReference>
<keyword evidence="3" id="KW-1185">Reference proteome</keyword>
<reference evidence="2" key="1">
    <citation type="submission" date="2021-03" db="EMBL/GenBank/DDBJ databases">
        <authorList>
            <person name="Peeters C."/>
        </authorList>
    </citation>
    <scope>NUCLEOTIDE SEQUENCE</scope>
    <source>
        <strain evidence="2">LMG 31506</strain>
    </source>
</reference>
<name>A0A916N760_9BURK</name>
<evidence type="ECO:0000313" key="2">
    <source>
        <dbReference type="EMBL" id="CAG2157798.1"/>
    </source>
</evidence>
<comment type="similarity">
    <text evidence="1">Belongs to the UPF0065 (bug) family.</text>
</comment>
<evidence type="ECO:0000313" key="3">
    <source>
        <dbReference type="Proteomes" id="UP000672934"/>
    </source>
</evidence>
<dbReference type="PANTHER" id="PTHR42928">
    <property type="entry name" value="TRICARBOXYLATE-BINDING PROTEIN"/>
    <property type="match status" value="1"/>
</dbReference>
<comment type="caution">
    <text evidence="2">The sequence shown here is derived from an EMBL/GenBank/DDBJ whole genome shotgun (WGS) entry which is preliminary data.</text>
</comment>
<sequence>MTVRRAAVSPAPNSSQACLTAMTQASRRKFSLSLLAMSAMAIATAVPAGSALAADNAEPMHIIVGYAPGGAADSLARLYAEQLRQDGHGTVIVENRPGASARLALDYVKRSRPDGKTVFIGPSPLFTIFPLTYKKLSYDADKDLVPAAVLTDVPTVVAAGVQQPYKNMKEYMDWARRNPDKASLGLATIGSAGHLGTVALGKSAGVAITPAAYRGASPMLVDVISGNVSIGWDAVASMMPLYKGGKLQFLGVSGTRRAKALPEVPTMKEQGFSQYDYATSWYGVFVPAGTQPDVLARVEKMFLAASANPSTAAKLEALGLEVVARPGQEARHRIQVERAAWRPIVEATGFVAED</sequence>
<dbReference type="InterPro" id="IPR005064">
    <property type="entry name" value="BUG"/>
</dbReference>
<dbReference type="Gene3D" id="3.40.190.10">
    <property type="entry name" value="Periplasmic binding protein-like II"/>
    <property type="match status" value="1"/>
</dbReference>
<protein>
    <recommendedName>
        <fullName evidence="4">Extra-cytoplasmic solute receptor</fullName>
    </recommendedName>
</protein>